<gene>
    <name evidence="2" type="ORF">Tci_296044</name>
</gene>
<name>A0A699H721_TANCI</name>
<dbReference type="EMBL" id="BKCJ010097041">
    <property type="protein sequence ID" value="GEX24069.1"/>
    <property type="molecule type" value="Genomic_DNA"/>
</dbReference>
<protein>
    <submittedName>
        <fullName evidence="2">Uncharacterized protein</fullName>
    </submittedName>
</protein>
<reference evidence="2" key="1">
    <citation type="journal article" date="2019" name="Sci. Rep.">
        <title>Draft genome of Tanacetum cinerariifolium, the natural source of mosquito coil.</title>
        <authorList>
            <person name="Yamashiro T."/>
            <person name="Shiraishi A."/>
            <person name="Satake H."/>
            <person name="Nakayama K."/>
        </authorList>
    </citation>
    <scope>NUCLEOTIDE SEQUENCE</scope>
</reference>
<feature type="region of interest" description="Disordered" evidence="1">
    <location>
        <begin position="1"/>
        <end position="80"/>
    </location>
</feature>
<evidence type="ECO:0000256" key="1">
    <source>
        <dbReference type="SAM" id="MobiDB-lite"/>
    </source>
</evidence>
<comment type="caution">
    <text evidence="2">The sequence shown here is derived from an EMBL/GenBank/DDBJ whole genome shotgun (WGS) entry which is preliminary data.</text>
</comment>
<dbReference type="AlphaFoldDB" id="A0A699H721"/>
<organism evidence="2">
    <name type="scientific">Tanacetum cinerariifolium</name>
    <name type="common">Dalmatian daisy</name>
    <name type="synonym">Chrysanthemum cinerariifolium</name>
    <dbReference type="NCBI Taxonomy" id="118510"/>
    <lineage>
        <taxon>Eukaryota</taxon>
        <taxon>Viridiplantae</taxon>
        <taxon>Streptophyta</taxon>
        <taxon>Embryophyta</taxon>
        <taxon>Tracheophyta</taxon>
        <taxon>Spermatophyta</taxon>
        <taxon>Magnoliopsida</taxon>
        <taxon>eudicotyledons</taxon>
        <taxon>Gunneridae</taxon>
        <taxon>Pentapetalae</taxon>
        <taxon>asterids</taxon>
        <taxon>campanulids</taxon>
        <taxon>Asterales</taxon>
        <taxon>Asteraceae</taxon>
        <taxon>Asteroideae</taxon>
        <taxon>Anthemideae</taxon>
        <taxon>Anthemidinae</taxon>
        <taxon>Tanacetum</taxon>
    </lineage>
</organism>
<feature type="compositionally biased region" description="Polar residues" evidence="1">
    <location>
        <begin position="18"/>
        <end position="30"/>
    </location>
</feature>
<accession>A0A699H721</accession>
<evidence type="ECO:0000313" key="2">
    <source>
        <dbReference type="EMBL" id="GEX24069.1"/>
    </source>
</evidence>
<proteinExistence type="predicted"/>
<sequence length="151" mass="17255">MMKEWMASQTEANERMKNQPSKSLPRTTNTKPRHEFIYKPPSIRNNYNKGDVKFNEVDETQSVPTMPNPNPIEANSPTISHFPKGCTVHIPYTDAKMFADVVLLNHVGEKEFKLIVGDGIGVLTKKKIKKNDMGLSKKPAIEWNMERKIDE</sequence>